<reference evidence="4 5" key="1">
    <citation type="submission" date="2019-02" db="EMBL/GenBank/DDBJ databases">
        <title>Deep-cultivation of Planctomycetes and their phenomic and genomic characterization uncovers novel biology.</title>
        <authorList>
            <person name="Wiegand S."/>
            <person name="Jogler M."/>
            <person name="Boedeker C."/>
            <person name="Pinto D."/>
            <person name="Vollmers J."/>
            <person name="Rivas-Marin E."/>
            <person name="Kohn T."/>
            <person name="Peeters S.H."/>
            <person name="Heuer A."/>
            <person name="Rast P."/>
            <person name="Oberbeckmann S."/>
            <person name="Bunk B."/>
            <person name="Jeske O."/>
            <person name="Meyerdierks A."/>
            <person name="Storesund J.E."/>
            <person name="Kallscheuer N."/>
            <person name="Luecker S."/>
            <person name="Lage O.M."/>
            <person name="Pohl T."/>
            <person name="Merkel B.J."/>
            <person name="Hornburger P."/>
            <person name="Mueller R.-W."/>
            <person name="Bruemmer F."/>
            <person name="Labrenz M."/>
            <person name="Spormann A.M."/>
            <person name="Op den Camp H."/>
            <person name="Overmann J."/>
            <person name="Amann R."/>
            <person name="Jetten M.S.M."/>
            <person name="Mascher T."/>
            <person name="Medema M.H."/>
            <person name="Devos D.P."/>
            <person name="Kaster A.-K."/>
            <person name="Ovreas L."/>
            <person name="Rohde M."/>
            <person name="Galperin M.Y."/>
            <person name="Jogler C."/>
        </authorList>
    </citation>
    <scope>NUCLEOTIDE SEQUENCE [LARGE SCALE GENOMIC DNA]</scope>
    <source>
        <strain evidence="4 5">Pan44</strain>
    </source>
</reference>
<evidence type="ECO:0000256" key="2">
    <source>
        <dbReference type="SAM" id="Phobius"/>
    </source>
</evidence>
<keyword evidence="2" id="KW-0472">Membrane</keyword>
<dbReference type="OrthoDB" id="9795864at2"/>
<dbReference type="Proteomes" id="UP000315700">
    <property type="component" value="Chromosome"/>
</dbReference>
<dbReference type="AlphaFoldDB" id="A0A517SH98"/>
<proteinExistence type="predicted"/>
<evidence type="ECO:0000313" key="5">
    <source>
        <dbReference type="Proteomes" id="UP000315700"/>
    </source>
</evidence>
<evidence type="ECO:0000259" key="3">
    <source>
        <dbReference type="Pfam" id="PF07693"/>
    </source>
</evidence>
<dbReference type="InParanoid" id="A0A517SH98"/>
<feature type="region of interest" description="Disordered" evidence="1">
    <location>
        <begin position="874"/>
        <end position="900"/>
    </location>
</feature>
<gene>
    <name evidence="4" type="ORF">Pan44_35520</name>
</gene>
<feature type="transmembrane region" description="Helical" evidence="2">
    <location>
        <begin position="140"/>
        <end position="158"/>
    </location>
</feature>
<feature type="transmembrane region" description="Helical" evidence="2">
    <location>
        <begin position="67"/>
        <end position="84"/>
    </location>
</feature>
<feature type="compositionally biased region" description="Basic and acidic residues" evidence="1">
    <location>
        <begin position="874"/>
        <end position="883"/>
    </location>
</feature>
<evidence type="ECO:0000256" key="1">
    <source>
        <dbReference type="SAM" id="MobiDB-lite"/>
    </source>
</evidence>
<sequence>MKPDSPAPSDDAEPAQRKALAVRIRLHRFIILAAYAVIAAVSSAVAVTFGQAHTYWGDFLTRLPLQHWTWMIVISVGLAALAAFPSCRLYPLRSSHLRLDYPPLWIGVIAGIGLLPGFIFLIQKYVLAARADNTPVLTDWIVAVLLLLLIVILWSWGIRTLDDLSERMLLETASGEHPIRSAAEDEYRFDRVGKRLAHGLRQQRYRSIGLIGGYGSGKTGITNLIRENVEKIRHQAEFAQYPELWFSHTTCWGFADSKSAIHEILDAAIREVDDRADTLGVRSLPDSYISAVTASSSWIEQLWSLFSRHQSPESRLAGLSPILTALNARLVIIVEDLDRNQSQDFDRQAVLAMLQRIKDIPSLSFVLTGGRESTGDSLAFTKLCDHVEPMPTLPLVDVAKSLLAAREAASKAYGDVDPTPDPRRSDFGQLLRWDGPSLIPKYDSIERRLLMLLRTPRNLKHTIERSADLWESLHGEVDFDELLCVSALHVAAPSALDFIIRNIDDFRKTASRIESQDRSDGAINAPWYDRWQEVVPKADFDVDSVTTIIDYLLPGMVTSKIARSYGSPGPQALCRVKPTDYFRRIMEGEVPADELTDQEVLRLIEEARKGGSLTTLADKMVSSFAFIAKWEQFADRFPRDRLLELISLTLKEAVTPALFKRQPGSEAWLVPLRATYRCKPMPADQYVDWMWREMEKALPKNIGLANSIYDQFALGEPRLIEWDQREYCRDRLRERVYAWCKEHWPKLTPAEFAKAVDGPAGSRGWELCQLMFPGSSRGFKVKHSERSDWAWAGPLIQAAAVACPDIMIRQVANLVFKQVQFTVGPVDGKSLRALFGENGRNVVKWIADNSHRLPPVEGMDGKVVDDLAERWLLHGDEPEDGKATDPVTDNQDGTAPPSDS</sequence>
<keyword evidence="5" id="KW-1185">Reference proteome</keyword>
<feature type="transmembrane region" description="Helical" evidence="2">
    <location>
        <begin position="104"/>
        <end position="128"/>
    </location>
</feature>
<protein>
    <recommendedName>
        <fullName evidence="3">KAP NTPase domain-containing protein</fullName>
    </recommendedName>
</protein>
<dbReference type="KEGG" id="ccos:Pan44_35520"/>
<dbReference type="InterPro" id="IPR027417">
    <property type="entry name" value="P-loop_NTPase"/>
</dbReference>
<keyword evidence="2" id="KW-0812">Transmembrane</keyword>
<keyword evidence="2" id="KW-1133">Transmembrane helix</keyword>
<organism evidence="4 5">
    <name type="scientific">Caulifigura coniformis</name>
    <dbReference type="NCBI Taxonomy" id="2527983"/>
    <lineage>
        <taxon>Bacteria</taxon>
        <taxon>Pseudomonadati</taxon>
        <taxon>Planctomycetota</taxon>
        <taxon>Planctomycetia</taxon>
        <taxon>Planctomycetales</taxon>
        <taxon>Planctomycetaceae</taxon>
        <taxon>Caulifigura</taxon>
    </lineage>
</organism>
<dbReference type="RefSeq" id="WP_145031368.1">
    <property type="nucleotide sequence ID" value="NZ_CP036271.1"/>
</dbReference>
<feature type="transmembrane region" description="Helical" evidence="2">
    <location>
        <begin position="26"/>
        <end position="47"/>
    </location>
</feature>
<dbReference type="Gene3D" id="3.40.50.300">
    <property type="entry name" value="P-loop containing nucleotide triphosphate hydrolases"/>
    <property type="match status" value="1"/>
</dbReference>
<evidence type="ECO:0000313" key="4">
    <source>
        <dbReference type="EMBL" id="QDT55508.1"/>
    </source>
</evidence>
<feature type="domain" description="KAP NTPase" evidence="3">
    <location>
        <begin position="207"/>
        <end position="367"/>
    </location>
</feature>
<dbReference type="EMBL" id="CP036271">
    <property type="protein sequence ID" value="QDT55508.1"/>
    <property type="molecule type" value="Genomic_DNA"/>
</dbReference>
<accession>A0A517SH98</accession>
<dbReference type="InterPro" id="IPR011646">
    <property type="entry name" value="KAP_P-loop"/>
</dbReference>
<name>A0A517SH98_9PLAN</name>
<dbReference type="Pfam" id="PF07693">
    <property type="entry name" value="KAP_NTPase"/>
    <property type="match status" value="1"/>
</dbReference>